<proteinExistence type="predicted"/>
<organism evidence="2 3">
    <name type="scientific">Portunus trituberculatus</name>
    <name type="common">Swimming crab</name>
    <name type="synonym">Neptunus trituberculatus</name>
    <dbReference type="NCBI Taxonomy" id="210409"/>
    <lineage>
        <taxon>Eukaryota</taxon>
        <taxon>Metazoa</taxon>
        <taxon>Ecdysozoa</taxon>
        <taxon>Arthropoda</taxon>
        <taxon>Crustacea</taxon>
        <taxon>Multicrustacea</taxon>
        <taxon>Malacostraca</taxon>
        <taxon>Eumalacostraca</taxon>
        <taxon>Eucarida</taxon>
        <taxon>Decapoda</taxon>
        <taxon>Pleocyemata</taxon>
        <taxon>Brachyura</taxon>
        <taxon>Eubrachyura</taxon>
        <taxon>Portunoidea</taxon>
        <taxon>Portunidae</taxon>
        <taxon>Portuninae</taxon>
        <taxon>Portunus</taxon>
    </lineage>
</organism>
<feature type="compositionally biased region" description="Basic and acidic residues" evidence="1">
    <location>
        <begin position="83"/>
        <end position="97"/>
    </location>
</feature>
<reference evidence="2 3" key="1">
    <citation type="submission" date="2019-05" db="EMBL/GenBank/DDBJ databases">
        <title>Another draft genome of Portunus trituberculatus and its Hox gene families provides insights of decapod evolution.</title>
        <authorList>
            <person name="Jeong J.-H."/>
            <person name="Song I."/>
            <person name="Kim S."/>
            <person name="Choi T."/>
            <person name="Kim D."/>
            <person name="Ryu S."/>
            <person name="Kim W."/>
        </authorList>
    </citation>
    <scope>NUCLEOTIDE SEQUENCE [LARGE SCALE GENOMIC DNA]</scope>
    <source>
        <tissue evidence="2">Muscle</tissue>
    </source>
</reference>
<comment type="caution">
    <text evidence="2">The sequence shown here is derived from an EMBL/GenBank/DDBJ whole genome shotgun (WGS) entry which is preliminary data.</text>
</comment>
<evidence type="ECO:0000313" key="3">
    <source>
        <dbReference type="Proteomes" id="UP000324222"/>
    </source>
</evidence>
<sequence>MSGAEMYAGYGTLTDCRCCLRYSSENRTVAASYLSYICFSVTAHQRITTNTTISNVVVVVVVASSSSSSSSSSLSSSSTLQNKDLEKPDATAERSAKDNWSLGTNTPDCHSNISGMGTVLI</sequence>
<feature type="region of interest" description="Disordered" evidence="1">
    <location>
        <begin position="66"/>
        <end position="107"/>
    </location>
</feature>
<evidence type="ECO:0000256" key="1">
    <source>
        <dbReference type="SAM" id="MobiDB-lite"/>
    </source>
</evidence>
<evidence type="ECO:0000313" key="2">
    <source>
        <dbReference type="EMBL" id="MPC29517.1"/>
    </source>
</evidence>
<protein>
    <submittedName>
        <fullName evidence="2">Uncharacterized protein</fullName>
    </submittedName>
</protein>
<name>A0A5B7E839_PORTR</name>
<dbReference type="Proteomes" id="UP000324222">
    <property type="component" value="Unassembled WGS sequence"/>
</dbReference>
<feature type="compositionally biased region" description="Low complexity" evidence="1">
    <location>
        <begin position="66"/>
        <end position="78"/>
    </location>
</feature>
<keyword evidence="3" id="KW-1185">Reference proteome</keyword>
<dbReference type="EMBL" id="VSRR010002085">
    <property type="protein sequence ID" value="MPC29517.1"/>
    <property type="molecule type" value="Genomic_DNA"/>
</dbReference>
<accession>A0A5B7E839</accession>
<gene>
    <name evidence="2" type="ORF">E2C01_022756</name>
</gene>
<dbReference type="AlphaFoldDB" id="A0A5B7E839"/>